<keyword evidence="2" id="KW-0812">Transmembrane</keyword>
<dbReference type="OrthoDB" id="49494at2759"/>
<feature type="compositionally biased region" description="Polar residues" evidence="1">
    <location>
        <begin position="452"/>
        <end position="467"/>
    </location>
</feature>
<evidence type="ECO:0000313" key="4">
    <source>
        <dbReference type="Proteomes" id="UP000291116"/>
    </source>
</evidence>
<feature type="region of interest" description="Disordered" evidence="1">
    <location>
        <begin position="299"/>
        <end position="355"/>
    </location>
</feature>
<evidence type="ECO:0000256" key="1">
    <source>
        <dbReference type="SAM" id="MobiDB-lite"/>
    </source>
</evidence>
<evidence type="ECO:0000256" key="2">
    <source>
        <dbReference type="SAM" id="Phobius"/>
    </source>
</evidence>
<dbReference type="Proteomes" id="UP000291116">
    <property type="component" value="Unassembled WGS sequence"/>
</dbReference>
<keyword evidence="4" id="KW-1185">Reference proteome</keyword>
<organism evidence="3 4">
    <name type="scientific">Pseudo-nitzschia multistriata</name>
    <dbReference type="NCBI Taxonomy" id="183589"/>
    <lineage>
        <taxon>Eukaryota</taxon>
        <taxon>Sar</taxon>
        <taxon>Stramenopiles</taxon>
        <taxon>Ochrophyta</taxon>
        <taxon>Bacillariophyta</taxon>
        <taxon>Bacillariophyceae</taxon>
        <taxon>Bacillariophycidae</taxon>
        <taxon>Bacillariales</taxon>
        <taxon>Bacillariaceae</taxon>
        <taxon>Pseudo-nitzschia</taxon>
    </lineage>
</organism>
<dbReference type="AlphaFoldDB" id="A0A448Z6W4"/>
<feature type="compositionally biased region" description="Basic and acidic residues" evidence="1">
    <location>
        <begin position="331"/>
        <end position="341"/>
    </location>
</feature>
<name>A0A448Z6W4_9STRA</name>
<dbReference type="Gene3D" id="2.60.120.380">
    <property type="match status" value="1"/>
</dbReference>
<keyword evidence="2" id="KW-0472">Membrane</keyword>
<gene>
    <name evidence="3" type="ORF">PSNMU_V1.4_AUG-EV-PASAV3_0045810</name>
</gene>
<protein>
    <submittedName>
        <fullName evidence="3">Uncharacterized protein</fullName>
    </submittedName>
</protein>
<keyword evidence="2" id="KW-1133">Transmembrane helix</keyword>
<reference evidence="3 4" key="1">
    <citation type="submission" date="2019-01" db="EMBL/GenBank/DDBJ databases">
        <authorList>
            <person name="Ferrante I. M."/>
        </authorList>
    </citation>
    <scope>NUCLEOTIDE SEQUENCE [LARGE SCALE GENOMIC DNA]</scope>
    <source>
        <strain evidence="3 4">B856</strain>
    </source>
</reference>
<sequence>MKTSKSSASVRDIRKMFEKDFKSPVGKSFKNDSNSPLDRTVAETPSPGGTGIFSPESVQVKALSNTANNSRKAIKLKPSIDSSPAKCAEKPFDELTPDGKREAKIDFKSTTNSENGDYLVKKTTQYERYLSQITNYGVSSPEHQSTLLESKPKVAAPIPFLYTGSPEQGTFSPLATNISLSDEVALAEELGMAERRAFVQESKRLLRPTSPPSITTGVDPVQFVASPTSPVSRISLPSYHEKENKATATPTPVKPYSLFKSAEKKGSNRNYGNVDQISAREITDAAVAAATEAKYYKSSPVENPLPRKKALRDTPGAPEHAPLWNSMQMHQGKEKAEKPFDCAHGSPTENTQDSEKLQFLEEGKSDVKSKRISSRKLFRCPNTNLEGIKAKQQHKGPSALTPNQVLETMKILRDTVVEKSEIYAFDEKSTGESFDDEPFAPLTFNTDDKNLDSPNHSGRSIRSGSPNKNKKRLFSDEKEGRKCAEIAFYVCVLLALVVCGILAGLLVSGQFHFWSEEKPSLGETWDEETITSMVTSYPTEYINDSNVFEGSKIVACGNAVPITEMDHTYYGSNWKAFWDPTIDTCGDQMSTGYAVWYSFTTASSKLIEASTCDNSDFDTQITIMSGSCNATKCISYNDQGCGDQSLVTWYAEANTTYYIMVHGYREAAGTFGLTLSEAYQSDDCDTAVQLEEESVLAGTTAGVFSSIQPPQCGDVDLSDSGVWYTVGNVSGFYKAEVLLGYTNFSGQVSVYQSMNETDSGCSALMCEKGSSTGSVMWLAEATKTYYVYINGKDGTSGDFDLFLGQNKASSCNFGTRIDANSIGYLSSTKGLNPQNVEGCGHAGYHTAPGVWFSVEGTGDVLEASTCGSSLDLDTQISVFGNGCDSLKCIAGTGQNHPCGENGSVTWKSELSEIYHVYVSGRSGRVGDFILNINDVPVADGLSCDGSFLLEGDSGSIQSNTTYAPLALIEGCSGTYDVQGVWHKIIGTGMTMTFSVCNGGTDFDARISMFTGSCNGLTCTAQTESRCGENDKIMITTHVGETYYLFVHGSTGSSFGNYLLTVDETEINDSCGKASTLDVLSSGKYFGSTLSAQKSSAIGCSMDVLSESNALWYAFKGTGDVVTLSTCSYLTDFGTDVRIYSGSCAKAQCVSDVDNSFAVNGCGQQSRISFQSNSDELYYARIGAESANDAGSFVLEVNPRNTFFGP</sequence>
<proteinExistence type="predicted"/>
<feature type="region of interest" description="Disordered" evidence="1">
    <location>
        <begin position="444"/>
        <end position="473"/>
    </location>
</feature>
<feature type="region of interest" description="Disordered" evidence="1">
    <location>
        <begin position="21"/>
        <end position="54"/>
    </location>
</feature>
<accession>A0A448Z6W4</accession>
<feature type="transmembrane region" description="Helical" evidence="2">
    <location>
        <begin position="486"/>
        <end position="508"/>
    </location>
</feature>
<evidence type="ECO:0000313" key="3">
    <source>
        <dbReference type="EMBL" id="VEU37774.1"/>
    </source>
</evidence>
<dbReference type="EMBL" id="CAACVS010000140">
    <property type="protein sequence ID" value="VEU37774.1"/>
    <property type="molecule type" value="Genomic_DNA"/>
</dbReference>